<comment type="caution">
    <text evidence="6">The sequence shown here is derived from an EMBL/GenBank/DDBJ whole genome shotgun (WGS) entry which is preliminary data.</text>
</comment>
<evidence type="ECO:0000256" key="2">
    <source>
        <dbReference type="ARBA" id="ARBA00022832"/>
    </source>
</evidence>
<dbReference type="PANTHER" id="PTHR43272:SF28">
    <property type="entry name" value="LONG-CHAIN-FATTY-ACID--COA LIGASE 1"/>
    <property type="match status" value="1"/>
</dbReference>
<evidence type="ECO:0000256" key="1">
    <source>
        <dbReference type="ARBA" id="ARBA00022598"/>
    </source>
</evidence>
<evidence type="ECO:0000256" key="3">
    <source>
        <dbReference type="ARBA" id="ARBA00026121"/>
    </source>
</evidence>
<dbReference type="PANTHER" id="PTHR43272">
    <property type="entry name" value="LONG-CHAIN-FATTY-ACID--COA LIGASE"/>
    <property type="match status" value="1"/>
</dbReference>
<evidence type="ECO:0000313" key="7">
    <source>
        <dbReference type="Proteomes" id="UP000516260"/>
    </source>
</evidence>
<name>A0A4Z2B0L6_9TELE</name>
<dbReference type="GO" id="GO:0016020">
    <property type="term" value="C:membrane"/>
    <property type="evidence" value="ECO:0007669"/>
    <property type="project" value="TreeGrafter"/>
</dbReference>
<proteinExistence type="predicted"/>
<dbReference type="Gene3D" id="3.40.50.12780">
    <property type="entry name" value="N-terminal domain of ligase-like"/>
    <property type="match status" value="1"/>
</dbReference>
<organism evidence="6 7">
    <name type="scientific">Takifugu bimaculatus</name>
    <dbReference type="NCBI Taxonomy" id="433685"/>
    <lineage>
        <taxon>Eukaryota</taxon>
        <taxon>Metazoa</taxon>
        <taxon>Chordata</taxon>
        <taxon>Craniata</taxon>
        <taxon>Vertebrata</taxon>
        <taxon>Euteleostomi</taxon>
        <taxon>Actinopterygii</taxon>
        <taxon>Neopterygii</taxon>
        <taxon>Teleostei</taxon>
        <taxon>Neoteleostei</taxon>
        <taxon>Acanthomorphata</taxon>
        <taxon>Eupercaria</taxon>
        <taxon>Tetraodontiformes</taxon>
        <taxon>Tetradontoidea</taxon>
        <taxon>Tetraodontidae</taxon>
        <taxon>Takifugu</taxon>
    </lineage>
</organism>
<dbReference type="EC" id="6.2.1.3" evidence="3"/>
<accession>A0A4Z2B0L6</accession>
<dbReference type="InterPro" id="IPR000873">
    <property type="entry name" value="AMP-dep_synth/lig_dom"/>
</dbReference>
<keyword evidence="2" id="KW-0443">Lipid metabolism</keyword>
<dbReference type="AlphaFoldDB" id="A0A4Z2B0L6"/>
<feature type="domain" description="AMP-dependent synthetase/ligase" evidence="5">
    <location>
        <begin position="117"/>
        <end position="228"/>
    </location>
</feature>
<feature type="transmembrane region" description="Helical" evidence="4">
    <location>
        <begin position="20"/>
        <end position="45"/>
    </location>
</feature>
<dbReference type="SUPFAM" id="SSF56801">
    <property type="entry name" value="Acetyl-CoA synthetase-like"/>
    <property type="match status" value="1"/>
</dbReference>
<evidence type="ECO:0000313" key="6">
    <source>
        <dbReference type="EMBL" id="TNM85902.1"/>
    </source>
</evidence>
<reference evidence="6 7" key="1">
    <citation type="submission" date="2019-04" db="EMBL/GenBank/DDBJ databases">
        <title>The sequence and de novo assembly of Takifugu bimaculatus genome using PacBio and Hi-C technologies.</title>
        <authorList>
            <person name="Xu P."/>
            <person name="Liu B."/>
            <person name="Zhou Z."/>
        </authorList>
    </citation>
    <scope>NUCLEOTIDE SEQUENCE [LARGE SCALE GENOMIC DNA]</scope>
    <source>
        <strain evidence="6">TB-2018</strain>
        <tissue evidence="6">Muscle</tissue>
    </source>
</reference>
<keyword evidence="7" id="KW-1185">Reference proteome</keyword>
<keyword evidence="4" id="KW-1133">Transmembrane helix</keyword>
<keyword evidence="4" id="KW-0812">Transmembrane</keyword>
<keyword evidence="4" id="KW-0472">Membrane</keyword>
<keyword evidence="2" id="KW-0276">Fatty acid metabolism</keyword>
<keyword evidence="1" id="KW-0436">Ligase</keyword>
<dbReference type="GO" id="GO:0005783">
    <property type="term" value="C:endoplasmic reticulum"/>
    <property type="evidence" value="ECO:0007669"/>
    <property type="project" value="TreeGrafter"/>
</dbReference>
<evidence type="ECO:0000256" key="4">
    <source>
        <dbReference type="SAM" id="Phobius"/>
    </source>
</evidence>
<dbReference type="Pfam" id="PF00501">
    <property type="entry name" value="AMP-binding"/>
    <property type="match status" value="1"/>
</dbReference>
<dbReference type="InterPro" id="IPR042099">
    <property type="entry name" value="ANL_N_sf"/>
</dbReference>
<dbReference type="GO" id="GO:0004467">
    <property type="term" value="F:long-chain fatty acid-CoA ligase activity"/>
    <property type="evidence" value="ECO:0007669"/>
    <property type="project" value="UniProtKB-EC"/>
</dbReference>
<dbReference type="Proteomes" id="UP000516260">
    <property type="component" value="Chromosome 8"/>
</dbReference>
<gene>
    <name evidence="6" type="ORF">fugu_008173</name>
</gene>
<dbReference type="EMBL" id="SWLE01000021">
    <property type="protein sequence ID" value="TNM85902.1"/>
    <property type="molecule type" value="Genomic_DNA"/>
</dbReference>
<protein>
    <recommendedName>
        <fullName evidence="3">long-chain-fatty-acid--CoA ligase</fullName>
        <ecNumber evidence="3">6.2.1.3</ecNumber>
    </recommendedName>
</protein>
<sequence length="377" mass="42484">MQTPEAHTRFWIPELDDVYHYLAGISTNALMGLGAFTALTTYWLAFQKKAIKPRIDPNQQSVELPGGEGIRRSLLMEGDQPITCYYHDACTLYELFLRGLRESNNGPCLGSRKPNQPYEWQSYREVADRAEHIGSALLHRGHSHTGDKFIGIFSINRPEWTISELACYTYSLVTVPLYDTLGREAISHIIDKATIATVICDVPEKAWMILECVNGKGTPVKTIVIIEAFETDLVKRAQECDVEVISFKEFEALGKDNHVEPVIFSQADRPLKKWLLHLAFSRKTAELNKGVTRRDTIWDRLIFRKVQANVGGRVRMMITGAAPVCPTNLTYIRAALGCQACLVGVVVPDPETLPEWMKKRGIEGTHSELCKNKCFKS</sequence>
<evidence type="ECO:0000259" key="5">
    <source>
        <dbReference type="Pfam" id="PF00501"/>
    </source>
</evidence>